<evidence type="ECO:0000259" key="1">
    <source>
        <dbReference type="Pfam" id="PF02518"/>
    </source>
</evidence>
<keyword evidence="2" id="KW-0808">Transferase</keyword>
<dbReference type="OrthoDB" id="2041081at2"/>
<dbReference type="AlphaFoldDB" id="A0A4R2RCM6"/>
<dbReference type="Proteomes" id="UP000295050">
    <property type="component" value="Unassembled WGS sequence"/>
</dbReference>
<proteinExistence type="predicted"/>
<dbReference type="EMBL" id="SLXU01000012">
    <property type="protein sequence ID" value="TCP60174.1"/>
    <property type="molecule type" value="Genomic_DNA"/>
</dbReference>
<dbReference type="Pfam" id="PF02518">
    <property type="entry name" value="HATPase_c"/>
    <property type="match status" value="1"/>
</dbReference>
<evidence type="ECO:0000313" key="2">
    <source>
        <dbReference type="EMBL" id="TCP60174.1"/>
    </source>
</evidence>
<dbReference type="Gene3D" id="3.30.565.10">
    <property type="entry name" value="Histidine kinase-like ATPase, C-terminal domain"/>
    <property type="match status" value="1"/>
</dbReference>
<dbReference type="SUPFAM" id="SSF55874">
    <property type="entry name" value="ATPase domain of HSP90 chaperone/DNA topoisomerase II/histidine kinase"/>
    <property type="match status" value="1"/>
</dbReference>
<reference evidence="2 3" key="1">
    <citation type="submission" date="2019-03" db="EMBL/GenBank/DDBJ databases">
        <title>Genomic Encyclopedia of Type Strains, Phase IV (KMG-IV): sequencing the most valuable type-strain genomes for metagenomic binning, comparative biology and taxonomic classification.</title>
        <authorList>
            <person name="Goeker M."/>
        </authorList>
    </citation>
    <scope>NUCLEOTIDE SEQUENCE [LARGE SCALE GENOMIC DNA]</scope>
    <source>
        <strain evidence="2 3">DSM 24766</strain>
    </source>
</reference>
<name>A0A4R2RCM6_9RHOB</name>
<dbReference type="InterPro" id="IPR036890">
    <property type="entry name" value="HATPase_C_sf"/>
</dbReference>
<gene>
    <name evidence="2" type="ORF">EV663_11269</name>
</gene>
<sequence length="680" mass="76552">MEYDSGPAIVVSKDNNMDGERAPGHDADALIKPDMPAVLERTNLSVNVQGFLLPVFEALSNSMDGIEQRFDDQASRRGKILVKFENLNDPDKVMISVTDNGVGLNDENYRSFRTPFSGYKLSKRGRGFGRFIAFKVFSRIHYSSRFETAAAEATKTFRFDISQDEEIIFHDGEPDFPGCGLCVELDEPLNDWFDLIGGLSKQDVKDQIGSHFLPYFLYRGLPEILLQFDDEEPENITSYFKAVFVEHAAGQIDTAIDGTTCTLNYTLTKIPKTKQFKSHCLLFAAADRIVGHPRDLSNKLGATHFVDEDDSKFIIVAVVRGDAFETRLNDSRTSLDLPPKAVEEIVGAVCDKIQDREKQQIEKIKTGQAQKLNIALHENPILRLGLKGQSLSEYVAKKPNHWGPEEFVQDLALSRYRNTGDLLKQITEAANDPASYAEKIKDLASRIDAGKKEALAEYVIHRKSIIELLDAARKFDDSKKRGSEDEVHSLIFRRFSDSVDIEYFQHNLWLIDDALAFLPYVSSDRTMHGGGRKKGDKVTDLLFYDDTMVLGDEDGTTLTIVEFKKPSRDDYSFGPAKSDPVTQVIDTLEKAIAAGGITRTDGAHMSFERVARRSAFIIADLTPSLIKILKRHNFQNPHDPKIWTHYFDNGEIFIQAFGYDTLVSMAKKRNQAFSKVLLDD</sequence>
<comment type="caution">
    <text evidence="2">The sequence shown here is derived from an EMBL/GenBank/DDBJ whole genome shotgun (WGS) entry which is preliminary data.</text>
</comment>
<protein>
    <submittedName>
        <fullName evidence="2">Histidine kinase/DNA gyrase B/HSP90-like ATPase</fullName>
    </submittedName>
</protein>
<dbReference type="InterPro" id="IPR003594">
    <property type="entry name" value="HATPase_dom"/>
</dbReference>
<dbReference type="GO" id="GO:0016301">
    <property type="term" value="F:kinase activity"/>
    <property type="evidence" value="ECO:0007669"/>
    <property type="project" value="UniProtKB-KW"/>
</dbReference>
<evidence type="ECO:0000313" key="3">
    <source>
        <dbReference type="Proteomes" id="UP000295050"/>
    </source>
</evidence>
<keyword evidence="2" id="KW-0418">Kinase</keyword>
<accession>A0A4R2RCM6</accession>
<feature type="domain" description="Histidine kinase/HSP90-like ATPase" evidence="1">
    <location>
        <begin position="55"/>
        <end position="150"/>
    </location>
</feature>
<keyword evidence="3" id="KW-1185">Reference proteome</keyword>
<organism evidence="2 3">
    <name type="scientific">Rhodovulum bhavnagarense</name>
    <dbReference type="NCBI Taxonomy" id="992286"/>
    <lineage>
        <taxon>Bacteria</taxon>
        <taxon>Pseudomonadati</taxon>
        <taxon>Pseudomonadota</taxon>
        <taxon>Alphaproteobacteria</taxon>
        <taxon>Rhodobacterales</taxon>
        <taxon>Paracoccaceae</taxon>
        <taxon>Rhodovulum</taxon>
    </lineage>
</organism>